<feature type="transmembrane region" description="Helical" evidence="7">
    <location>
        <begin position="48"/>
        <end position="67"/>
    </location>
</feature>
<evidence type="ECO:0000256" key="5">
    <source>
        <dbReference type="ARBA" id="ARBA00023136"/>
    </source>
</evidence>
<proteinExistence type="predicted"/>
<evidence type="ECO:0000256" key="3">
    <source>
        <dbReference type="ARBA" id="ARBA00022692"/>
    </source>
</evidence>
<feature type="compositionally biased region" description="Acidic residues" evidence="6">
    <location>
        <begin position="14"/>
        <end position="23"/>
    </location>
</feature>
<reference evidence="9 10" key="1">
    <citation type="submission" date="2020-08" db="EMBL/GenBank/DDBJ databases">
        <title>Genomic Encyclopedia of Type Strains, Phase IV (KMG-IV): sequencing the most valuable type-strain genomes for metagenomic binning, comparative biology and taxonomic classification.</title>
        <authorList>
            <person name="Goeker M."/>
        </authorList>
    </citation>
    <scope>NUCLEOTIDE SEQUENCE [LARGE SCALE GENOMIC DNA]</scope>
    <source>
        <strain evidence="9 10">DSM 24696</strain>
    </source>
</reference>
<name>A0A840QMY5_9BACI</name>
<evidence type="ECO:0000256" key="1">
    <source>
        <dbReference type="ARBA" id="ARBA00004651"/>
    </source>
</evidence>
<keyword evidence="2" id="KW-1003">Cell membrane</keyword>
<sequence>MTEDKQNNERNEEIAFDEDEDLSVTDSVEKRDESSNTVEMYAGFWIRFWAYLVDIIVVSSINGILVTPFFRFTDLMDQMVAQISVLSVTTTLVGFIYFVVLTKWLGRTIGKQLFGLVVVRYDNAPLRWNDVVFREVVGRFIHQAFFFLYALYFVVAFHSKKRGLHDLIADTQVICIRERKV</sequence>
<gene>
    <name evidence="9" type="ORF">HNQ41_000896</name>
</gene>
<dbReference type="PANTHER" id="PTHR36115:SF9">
    <property type="entry name" value="LMO1584 PROTEIN"/>
    <property type="match status" value="1"/>
</dbReference>
<accession>A0A840QMY5</accession>
<comment type="subcellular location">
    <subcellularLocation>
        <location evidence="1">Cell membrane</location>
        <topology evidence="1">Multi-pass membrane protein</topology>
    </subcellularLocation>
</comment>
<protein>
    <submittedName>
        <fullName evidence="9">Putative RDD family membrane protein YckC</fullName>
    </submittedName>
</protein>
<evidence type="ECO:0000313" key="10">
    <source>
        <dbReference type="Proteomes" id="UP000551878"/>
    </source>
</evidence>
<evidence type="ECO:0000259" key="8">
    <source>
        <dbReference type="Pfam" id="PF06271"/>
    </source>
</evidence>
<comment type="caution">
    <text evidence="9">The sequence shown here is derived from an EMBL/GenBank/DDBJ whole genome shotgun (WGS) entry which is preliminary data.</text>
</comment>
<keyword evidence="3 7" id="KW-0812">Transmembrane</keyword>
<evidence type="ECO:0000313" key="9">
    <source>
        <dbReference type="EMBL" id="MBB5172752.1"/>
    </source>
</evidence>
<dbReference type="RefSeq" id="WP_246421482.1">
    <property type="nucleotide sequence ID" value="NZ_JACHHB010000003.1"/>
</dbReference>
<feature type="compositionally biased region" description="Basic and acidic residues" evidence="6">
    <location>
        <begin position="1"/>
        <end position="13"/>
    </location>
</feature>
<organism evidence="9 10">
    <name type="scientific">Texcoconibacillus texcoconensis</name>
    <dbReference type="NCBI Taxonomy" id="1095777"/>
    <lineage>
        <taxon>Bacteria</taxon>
        <taxon>Bacillati</taxon>
        <taxon>Bacillota</taxon>
        <taxon>Bacilli</taxon>
        <taxon>Bacillales</taxon>
        <taxon>Bacillaceae</taxon>
        <taxon>Texcoconibacillus</taxon>
    </lineage>
</organism>
<dbReference type="InterPro" id="IPR051791">
    <property type="entry name" value="Pra-immunoreactive"/>
</dbReference>
<feature type="domain" description="RDD" evidence="8">
    <location>
        <begin position="41"/>
        <end position="169"/>
    </location>
</feature>
<evidence type="ECO:0000256" key="4">
    <source>
        <dbReference type="ARBA" id="ARBA00022989"/>
    </source>
</evidence>
<dbReference type="GO" id="GO:0005886">
    <property type="term" value="C:plasma membrane"/>
    <property type="evidence" value="ECO:0007669"/>
    <property type="project" value="UniProtKB-SubCell"/>
</dbReference>
<dbReference type="PANTHER" id="PTHR36115">
    <property type="entry name" value="PROLINE-RICH ANTIGEN HOMOLOG-RELATED"/>
    <property type="match status" value="1"/>
</dbReference>
<evidence type="ECO:0000256" key="6">
    <source>
        <dbReference type="SAM" id="MobiDB-lite"/>
    </source>
</evidence>
<dbReference type="Pfam" id="PF06271">
    <property type="entry name" value="RDD"/>
    <property type="match status" value="1"/>
</dbReference>
<feature type="transmembrane region" description="Helical" evidence="7">
    <location>
        <begin position="79"/>
        <end position="100"/>
    </location>
</feature>
<feature type="transmembrane region" description="Helical" evidence="7">
    <location>
        <begin position="140"/>
        <end position="157"/>
    </location>
</feature>
<dbReference type="Proteomes" id="UP000551878">
    <property type="component" value="Unassembled WGS sequence"/>
</dbReference>
<evidence type="ECO:0000256" key="2">
    <source>
        <dbReference type="ARBA" id="ARBA00022475"/>
    </source>
</evidence>
<feature type="region of interest" description="Disordered" evidence="6">
    <location>
        <begin position="1"/>
        <end position="28"/>
    </location>
</feature>
<dbReference type="InterPro" id="IPR010432">
    <property type="entry name" value="RDD"/>
</dbReference>
<keyword evidence="5 7" id="KW-0472">Membrane</keyword>
<keyword evidence="4 7" id="KW-1133">Transmembrane helix</keyword>
<evidence type="ECO:0000256" key="7">
    <source>
        <dbReference type="SAM" id="Phobius"/>
    </source>
</evidence>
<dbReference type="EMBL" id="JACHHB010000003">
    <property type="protein sequence ID" value="MBB5172752.1"/>
    <property type="molecule type" value="Genomic_DNA"/>
</dbReference>
<dbReference type="AlphaFoldDB" id="A0A840QMY5"/>
<keyword evidence="10" id="KW-1185">Reference proteome</keyword>